<dbReference type="GO" id="GO:0050661">
    <property type="term" value="F:NADP binding"/>
    <property type="evidence" value="ECO:0007669"/>
    <property type="project" value="InterPro"/>
</dbReference>
<dbReference type="AlphaFoldDB" id="A0A1C2E2M9"/>
<dbReference type="Proteomes" id="UP000095143">
    <property type="component" value="Unassembled WGS sequence"/>
</dbReference>
<dbReference type="Pfam" id="PF03446">
    <property type="entry name" value="NAD_binding_2"/>
    <property type="match status" value="1"/>
</dbReference>
<accession>A0A1C2E2M9</accession>
<dbReference type="Pfam" id="PF14833">
    <property type="entry name" value="NAD_binding_11"/>
    <property type="match status" value="1"/>
</dbReference>
<feature type="domain" description="3-hydroxyisobutyrate dehydrogenase-like NAD-binding" evidence="5">
    <location>
        <begin position="164"/>
        <end position="281"/>
    </location>
</feature>
<evidence type="ECO:0000313" key="6">
    <source>
        <dbReference type="EMBL" id="OCX21238.1"/>
    </source>
</evidence>
<evidence type="ECO:0000256" key="1">
    <source>
        <dbReference type="ARBA" id="ARBA00023002"/>
    </source>
</evidence>
<proteinExistence type="predicted"/>
<reference evidence="6 7" key="1">
    <citation type="submission" date="2016-08" db="EMBL/GenBank/DDBJ databases">
        <title>Whole genome sequence of Pseudomonas graminis strain UASWS1507, a potential biological control agent for agriculture.</title>
        <authorList>
            <person name="Crovadore J."/>
            <person name="Calmin G."/>
            <person name="Chablais R."/>
            <person name="Cochard B."/>
            <person name="Lefort F."/>
        </authorList>
    </citation>
    <scope>NUCLEOTIDE SEQUENCE [LARGE SCALE GENOMIC DNA]</scope>
    <source>
        <strain evidence="6 7">UASWS1507</strain>
    </source>
</reference>
<name>A0A1C2E2M9_9PSED</name>
<dbReference type="InterPro" id="IPR015815">
    <property type="entry name" value="HIBADH-related"/>
</dbReference>
<dbReference type="EMBL" id="MDEN01000061">
    <property type="protein sequence ID" value="OCX21238.1"/>
    <property type="molecule type" value="Genomic_DNA"/>
</dbReference>
<dbReference type="RefSeq" id="WP_065988641.1">
    <property type="nucleotide sequence ID" value="NZ_MDEN01000061.1"/>
</dbReference>
<dbReference type="SUPFAM" id="SSF51735">
    <property type="entry name" value="NAD(P)-binding Rossmann-fold domains"/>
    <property type="match status" value="1"/>
</dbReference>
<feature type="active site" evidence="3">
    <location>
        <position position="169"/>
    </location>
</feature>
<dbReference type="GO" id="GO:0016491">
    <property type="term" value="F:oxidoreductase activity"/>
    <property type="evidence" value="ECO:0007669"/>
    <property type="project" value="UniProtKB-KW"/>
</dbReference>
<feature type="domain" description="6-phosphogluconate dehydrogenase NADP-binding" evidence="4">
    <location>
        <begin position="2"/>
        <end position="156"/>
    </location>
</feature>
<comment type="caution">
    <text evidence="6">The sequence shown here is derived from an EMBL/GenBank/DDBJ whole genome shotgun (WGS) entry which is preliminary data.</text>
</comment>
<dbReference type="PANTHER" id="PTHR43580:SF2">
    <property type="entry name" value="CYTOKINE-LIKE NUCLEAR FACTOR N-PAC"/>
    <property type="match status" value="1"/>
</dbReference>
<dbReference type="Gene3D" id="3.40.50.720">
    <property type="entry name" value="NAD(P)-binding Rossmann-like Domain"/>
    <property type="match status" value="1"/>
</dbReference>
<dbReference type="GO" id="GO:0051287">
    <property type="term" value="F:NAD binding"/>
    <property type="evidence" value="ECO:0007669"/>
    <property type="project" value="InterPro"/>
</dbReference>
<evidence type="ECO:0000256" key="2">
    <source>
        <dbReference type="ARBA" id="ARBA00023027"/>
    </source>
</evidence>
<dbReference type="Gene3D" id="1.10.1040.10">
    <property type="entry name" value="N-(1-d-carboxylethyl)-l-norvaline Dehydrogenase, domain 2"/>
    <property type="match status" value="1"/>
</dbReference>
<sequence length="290" mass="30475">MKIGFLGLGNMGQAVAGNLLKGGHELLVWNRSPEAAQPLVEQGATAVTEPAQAFAVDVVFSMLADDKALRAVLLDAGLLKQLKGPLIHINMATISVTFADELAELHAAQGIDYIAAPVMGRPNMAAAAKLNIMAAGAAQAIDRVQPLFDLIGSKTWRMGDKPSSANAMKLAMNFMLVSAIEAMSEAAVLVTRHGLKSADLVELASGTIFPGPVYAGYGALIGERTYEPAAFKAVLGLKDVDLVLAAASQVSVQMPSAEMIRAHLQDAIDHGQGEMDLAVLAEVAERRNPR</sequence>
<evidence type="ECO:0000256" key="3">
    <source>
        <dbReference type="PIRSR" id="PIRSR000103-1"/>
    </source>
</evidence>
<dbReference type="InterPro" id="IPR013328">
    <property type="entry name" value="6PGD_dom2"/>
</dbReference>
<organism evidence="6 7">
    <name type="scientific">Pseudomonas graminis</name>
    <dbReference type="NCBI Taxonomy" id="158627"/>
    <lineage>
        <taxon>Bacteria</taxon>
        <taxon>Pseudomonadati</taxon>
        <taxon>Pseudomonadota</taxon>
        <taxon>Gammaproteobacteria</taxon>
        <taxon>Pseudomonadales</taxon>
        <taxon>Pseudomonadaceae</taxon>
        <taxon>Pseudomonas</taxon>
    </lineage>
</organism>
<dbReference type="InterPro" id="IPR036291">
    <property type="entry name" value="NAD(P)-bd_dom_sf"/>
</dbReference>
<dbReference type="OrthoDB" id="9786703at2"/>
<evidence type="ECO:0000259" key="4">
    <source>
        <dbReference type="Pfam" id="PF03446"/>
    </source>
</evidence>
<keyword evidence="1" id="KW-0560">Oxidoreductase</keyword>
<evidence type="ECO:0000259" key="5">
    <source>
        <dbReference type="Pfam" id="PF14833"/>
    </source>
</evidence>
<dbReference type="InterPro" id="IPR006115">
    <property type="entry name" value="6PGDH_NADP-bd"/>
</dbReference>
<dbReference type="PIRSF" id="PIRSF000103">
    <property type="entry name" value="HIBADH"/>
    <property type="match status" value="1"/>
</dbReference>
<dbReference type="SUPFAM" id="SSF48179">
    <property type="entry name" value="6-phosphogluconate dehydrogenase C-terminal domain-like"/>
    <property type="match status" value="1"/>
</dbReference>
<dbReference type="InterPro" id="IPR029154">
    <property type="entry name" value="HIBADH-like_NADP-bd"/>
</dbReference>
<dbReference type="PANTHER" id="PTHR43580">
    <property type="entry name" value="OXIDOREDUCTASE GLYR1-RELATED"/>
    <property type="match status" value="1"/>
</dbReference>
<evidence type="ECO:0000313" key="7">
    <source>
        <dbReference type="Proteomes" id="UP000095143"/>
    </source>
</evidence>
<keyword evidence="2" id="KW-0520">NAD</keyword>
<dbReference type="InterPro" id="IPR051265">
    <property type="entry name" value="HIBADH-related_NP60_sf"/>
</dbReference>
<dbReference type="InterPro" id="IPR008927">
    <property type="entry name" value="6-PGluconate_DH-like_C_sf"/>
</dbReference>
<gene>
    <name evidence="6" type="ORF">BBI10_11595</name>
</gene>
<protein>
    <submittedName>
        <fullName evidence="6">Oxidoreductase</fullName>
    </submittedName>
</protein>